<dbReference type="SUPFAM" id="SSF55040">
    <property type="entry name" value="Molybdenum cofactor biosynthesis protein C, MoaC"/>
    <property type="match status" value="1"/>
</dbReference>
<feature type="domain" description="MoaB/Mog" evidence="8">
    <location>
        <begin position="184"/>
        <end position="324"/>
    </location>
</feature>
<dbReference type="InterPro" id="IPR036522">
    <property type="entry name" value="MoaC_sf"/>
</dbReference>
<dbReference type="EC" id="4.6.1.17" evidence="3 6"/>
<feature type="active site" evidence="6">
    <location>
        <position position="128"/>
    </location>
</feature>
<evidence type="ECO:0000256" key="4">
    <source>
        <dbReference type="ARBA" id="ARBA00023150"/>
    </source>
</evidence>
<dbReference type="PIRSF" id="PIRSF036594">
    <property type="entry name" value="MoaC_MogA"/>
    <property type="match status" value="1"/>
</dbReference>
<feature type="compositionally biased region" description="Basic and acidic residues" evidence="7">
    <location>
        <begin position="151"/>
        <end position="160"/>
    </location>
</feature>
<comment type="subunit">
    <text evidence="6">Homohexamer; trimer of dimers.</text>
</comment>
<dbReference type="UniPathway" id="UPA00344"/>
<comment type="caution">
    <text evidence="9">The sequence shown here is derived from an EMBL/GenBank/DDBJ whole genome shotgun (WGS) entry which is preliminary data.</text>
</comment>
<evidence type="ECO:0000313" key="9">
    <source>
        <dbReference type="EMBL" id="NYK08273.1"/>
    </source>
</evidence>
<evidence type="ECO:0000256" key="7">
    <source>
        <dbReference type="SAM" id="MobiDB-lite"/>
    </source>
</evidence>
<dbReference type="InterPro" id="IPR036425">
    <property type="entry name" value="MoaB/Mog-like_dom_sf"/>
</dbReference>
<dbReference type="InterPro" id="IPR001453">
    <property type="entry name" value="MoaB/Mog_dom"/>
</dbReference>
<keyword evidence="5 6" id="KW-0456">Lyase</keyword>
<feature type="compositionally biased region" description="Basic and acidic residues" evidence="7">
    <location>
        <begin position="333"/>
        <end position="352"/>
    </location>
</feature>
<dbReference type="GO" id="GO:0061799">
    <property type="term" value="F:cyclic pyranopterin monophosphate synthase activity"/>
    <property type="evidence" value="ECO:0007669"/>
    <property type="project" value="UniProtKB-UniRule"/>
</dbReference>
<dbReference type="PROSITE" id="PS01078">
    <property type="entry name" value="MOCF_BIOSYNTHESIS_1"/>
    <property type="match status" value="1"/>
</dbReference>
<dbReference type="NCBIfam" id="TIGR00581">
    <property type="entry name" value="moaC"/>
    <property type="match status" value="1"/>
</dbReference>
<keyword evidence="4 6" id="KW-0501">Molybdenum cofactor biosynthesis</keyword>
<dbReference type="InterPro" id="IPR002820">
    <property type="entry name" value="Mopterin_CF_biosynth-C_dom"/>
</dbReference>
<keyword evidence="10" id="KW-1185">Reference proteome</keyword>
<evidence type="ECO:0000256" key="2">
    <source>
        <dbReference type="ARBA" id="ARBA00005046"/>
    </source>
</evidence>
<feature type="region of interest" description="Disordered" evidence="7">
    <location>
        <begin position="329"/>
        <end position="352"/>
    </location>
</feature>
<dbReference type="CDD" id="cd01420">
    <property type="entry name" value="MoaC_PE"/>
    <property type="match status" value="1"/>
</dbReference>
<dbReference type="AlphaFoldDB" id="A0A853DL11"/>
<comment type="catalytic activity">
    <reaction evidence="1 6">
        <text>(8S)-3',8-cyclo-7,8-dihydroguanosine 5'-triphosphate = cyclic pyranopterin phosphate + diphosphate</text>
        <dbReference type="Rhea" id="RHEA:49580"/>
        <dbReference type="ChEBI" id="CHEBI:33019"/>
        <dbReference type="ChEBI" id="CHEBI:59648"/>
        <dbReference type="ChEBI" id="CHEBI:131766"/>
        <dbReference type="EC" id="4.6.1.17"/>
    </reaction>
</comment>
<dbReference type="CDD" id="cd00886">
    <property type="entry name" value="MogA_MoaB"/>
    <property type="match status" value="1"/>
</dbReference>
<comment type="similarity">
    <text evidence="6">Belongs to the MoaC family.</text>
</comment>
<evidence type="ECO:0000256" key="3">
    <source>
        <dbReference type="ARBA" id="ARBA00012575"/>
    </source>
</evidence>
<dbReference type="InterPro" id="IPR051920">
    <property type="entry name" value="MPT_Adenylyltrnsfr/MoaC-Rel"/>
</dbReference>
<dbReference type="Pfam" id="PF01967">
    <property type="entry name" value="MoaC"/>
    <property type="match status" value="1"/>
</dbReference>
<dbReference type="GO" id="GO:0006777">
    <property type="term" value="P:Mo-molybdopterin cofactor biosynthetic process"/>
    <property type="evidence" value="ECO:0007669"/>
    <property type="project" value="UniProtKB-UniRule"/>
</dbReference>
<feature type="binding site" evidence="6">
    <location>
        <begin position="75"/>
        <end position="77"/>
    </location>
    <ligand>
        <name>substrate</name>
    </ligand>
</feature>
<gene>
    <name evidence="6" type="primary">moaC</name>
    <name evidence="9" type="ORF">HNR14_000154</name>
</gene>
<comment type="pathway">
    <text evidence="2 6">Cofactor biosynthesis; molybdopterin biosynthesis.</text>
</comment>
<dbReference type="InterPro" id="IPR047594">
    <property type="entry name" value="MoaC_bact/euk"/>
</dbReference>
<protein>
    <recommendedName>
        <fullName evidence="3 6">Cyclic pyranopterin monophosphate synthase</fullName>
        <ecNumber evidence="3 6">4.6.1.17</ecNumber>
    </recommendedName>
    <alternativeName>
        <fullName evidence="6">Molybdenum cofactor biosynthesis protein C</fullName>
    </alternativeName>
</protein>
<reference evidence="9 10" key="1">
    <citation type="submission" date="2020-07" db="EMBL/GenBank/DDBJ databases">
        <title>Sequencing the genomes of 1000 actinobacteria strains.</title>
        <authorList>
            <person name="Klenk H.-P."/>
        </authorList>
    </citation>
    <scope>NUCLEOTIDE SEQUENCE [LARGE SCALE GENOMIC DNA]</scope>
    <source>
        <strain evidence="9 10">DSM 15166</strain>
    </source>
</reference>
<dbReference type="SUPFAM" id="SSF53218">
    <property type="entry name" value="Molybdenum cofactor biosynthesis proteins"/>
    <property type="match status" value="1"/>
</dbReference>
<proteinExistence type="inferred from homology"/>
<evidence type="ECO:0000259" key="8">
    <source>
        <dbReference type="SMART" id="SM00852"/>
    </source>
</evidence>
<evidence type="ECO:0000256" key="6">
    <source>
        <dbReference type="HAMAP-Rule" id="MF_01224"/>
    </source>
</evidence>
<sequence length="352" mass="35461">MTELSHLDADGRARMVDVGGKAETDREAVARGLLRTTPAVVAAIAADDLPKADVLATARIAGIAGAKRTSDLIPLCHPLPLTSVRVDFALDRAEGSVAIEAVARTHGRTGVEMEALTAVAVAGLTLHDMVKAVDPAAVLTDVRVVAKSGGKRGEWRRDGEAGTQPSPEAADHPAQAAPPAPAAIVLVASTRAAAGTAEDATGPVIAAWLAERGLPADVRVVPDRAVGDAVRAAVDEGPRVLLTTGGTGLATDDLTPEATAAVLDRDLPGVAEALRARGAASTPLAALGRGRAGVASATLIVNLPGSRGGVADGLAVLAELLPHLLDQIAGGDHAGDRGDRNGDRGGRHGGER</sequence>
<evidence type="ECO:0000313" key="10">
    <source>
        <dbReference type="Proteomes" id="UP000521075"/>
    </source>
</evidence>
<dbReference type="PANTHER" id="PTHR43764:SF1">
    <property type="entry name" value="MOLYBDOPTERIN MOLYBDOTRANSFERASE"/>
    <property type="match status" value="1"/>
</dbReference>
<dbReference type="Pfam" id="PF00994">
    <property type="entry name" value="MoCF_biosynth"/>
    <property type="match status" value="1"/>
</dbReference>
<name>A0A853DL11_9MICO</name>
<dbReference type="NCBIfam" id="NF002947">
    <property type="entry name" value="PRK03604.1"/>
    <property type="match status" value="1"/>
</dbReference>
<evidence type="ECO:0000256" key="1">
    <source>
        <dbReference type="ARBA" id="ARBA00001637"/>
    </source>
</evidence>
<feature type="binding site" evidence="6">
    <location>
        <begin position="113"/>
        <end position="114"/>
    </location>
    <ligand>
        <name>substrate</name>
    </ligand>
</feature>
<dbReference type="EMBL" id="JACCHJ010000001">
    <property type="protein sequence ID" value="NYK08273.1"/>
    <property type="molecule type" value="Genomic_DNA"/>
</dbReference>
<comment type="function">
    <text evidence="6">Catalyzes the conversion of (8S)-3',8-cyclo-7,8-dihydroguanosine 5'-triphosphate to cyclic pyranopterin monophosphate (cPMP).</text>
</comment>
<dbReference type="Gene3D" id="3.30.70.640">
    <property type="entry name" value="Molybdopterin cofactor biosynthesis C (MoaC) domain"/>
    <property type="match status" value="1"/>
</dbReference>
<dbReference type="NCBIfam" id="NF006870">
    <property type="entry name" value="PRK09364.1"/>
    <property type="match status" value="1"/>
</dbReference>
<accession>A0A853DL11</accession>
<dbReference type="HAMAP" id="MF_01224_B">
    <property type="entry name" value="MoaC_B"/>
    <property type="match status" value="1"/>
</dbReference>
<dbReference type="Gene3D" id="3.40.980.10">
    <property type="entry name" value="MoaB/Mog-like domain"/>
    <property type="match status" value="1"/>
</dbReference>
<feature type="region of interest" description="Disordered" evidence="7">
    <location>
        <begin position="149"/>
        <end position="178"/>
    </location>
</feature>
<dbReference type="InterPro" id="IPR008284">
    <property type="entry name" value="MoCF_biosynth_CS"/>
</dbReference>
<dbReference type="InterPro" id="IPR012247">
    <property type="entry name" value="MoaC_MogA"/>
</dbReference>
<dbReference type="SMART" id="SM00852">
    <property type="entry name" value="MoCF_biosynth"/>
    <property type="match status" value="1"/>
</dbReference>
<dbReference type="RefSeq" id="WP_179699383.1">
    <property type="nucleotide sequence ID" value="NZ_BAAAHA010000002.1"/>
</dbReference>
<dbReference type="PANTHER" id="PTHR43764">
    <property type="entry name" value="MOLYBDENUM COFACTOR BIOSYNTHESIS"/>
    <property type="match status" value="1"/>
</dbReference>
<dbReference type="InterPro" id="IPR023045">
    <property type="entry name" value="MoaC"/>
</dbReference>
<organism evidence="9 10">
    <name type="scientific">Leifsonia naganoensis</name>
    <dbReference type="NCBI Taxonomy" id="150025"/>
    <lineage>
        <taxon>Bacteria</taxon>
        <taxon>Bacillati</taxon>
        <taxon>Actinomycetota</taxon>
        <taxon>Actinomycetes</taxon>
        <taxon>Micrococcales</taxon>
        <taxon>Microbacteriaceae</taxon>
        <taxon>Leifsonia</taxon>
    </lineage>
</organism>
<evidence type="ECO:0000256" key="5">
    <source>
        <dbReference type="ARBA" id="ARBA00023239"/>
    </source>
</evidence>
<dbReference type="Proteomes" id="UP000521075">
    <property type="component" value="Unassembled WGS sequence"/>
</dbReference>